<evidence type="ECO:0000313" key="2">
    <source>
        <dbReference type="Proteomes" id="UP000652219"/>
    </source>
</evidence>
<evidence type="ECO:0000313" key="1">
    <source>
        <dbReference type="EMBL" id="KAF6806703.1"/>
    </source>
</evidence>
<dbReference type="AlphaFoldDB" id="A0A8H6MSJ5"/>
<reference evidence="1 2" key="1">
    <citation type="journal article" date="2020" name="Phytopathology">
        <title>Genome Sequence Resources of Colletotrichum truncatum, C. plurivorum, C. musicola, and C. sojae: Four Species Pathogenic to Soybean (Glycine max).</title>
        <authorList>
            <person name="Rogerio F."/>
            <person name="Boufleur T.R."/>
            <person name="Ciampi-Guillardi M."/>
            <person name="Sukno S.A."/>
            <person name="Thon M.R."/>
            <person name="Massola Junior N.S."/>
            <person name="Baroncelli R."/>
        </authorList>
    </citation>
    <scope>NUCLEOTIDE SEQUENCE [LARGE SCALE GENOMIC DNA]</scope>
    <source>
        <strain evidence="1 2">LFN0009</strain>
    </source>
</reference>
<comment type="caution">
    <text evidence="1">The sequence shown here is derived from an EMBL/GenBank/DDBJ whole genome shotgun (WGS) entry which is preliminary data.</text>
</comment>
<name>A0A8H6MSJ5_9PEZI</name>
<keyword evidence="2" id="KW-1185">Reference proteome</keyword>
<proteinExistence type="predicted"/>
<dbReference type="Proteomes" id="UP000652219">
    <property type="component" value="Unassembled WGS sequence"/>
</dbReference>
<organism evidence="1 2">
    <name type="scientific">Colletotrichum sojae</name>
    <dbReference type="NCBI Taxonomy" id="2175907"/>
    <lineage>
        <taxon>Eukaryota</taxon>
        <taxon>Fungi</taxon>
        <taxon>Dikarya</taxon>
        <taxon>Ascomycota</taxon>
        <taxon>Pezizomycotina</taxon>
        <taxon>Sordariomycetes</taxon>
        <taxon>Hypocreomycetidae</taxon>
        <taxon>Glomerellales</taxon>
        <taxon>Glomerellaceae</taxon>
        <taxon>Colletotrichum</taxon>
        <taxon>Colletotrichum orchidearum species complex</taxon>
    </lineage>
</organism>
<accession>A0A8H6MSJ5</accession>
<dbReference type="EMBL" id="WIGN01000153">
    <property type="protein sequence ID" value="KAF6806703.1"/>
    <property type="molecule type" value="Genomic_DNA"/>
</dbReference>
<gene>
    <name evidence="1" type="ORF">CSOJ01_08687</name>
</gene>
<sequence length="200" mass="22559">MPWSNFRPRPAIAPDPVCDSLGSVPVQILRTLQTLAAGLATGSAALRIWGLPTEIEALPGRYPGVWDYGPKTIQRTSGGKDNVANGLNADEIWRKPPHQDLEEGLDYWKWSSQAPVLEGKLRPHPQDDPPRSGLPFFFDLRFFHHDVIVSTMFAVPVFVRQERQIQGTTSSDPARARWGIRMRAEFVMEWRKVLVAFKTS</sequence>
<protein>
    <submittedName>
        <fullName evidence="1">Uncharacterized protein</fullName>
    </submittedName>
</protein>